<evidence type="ECO:0000256" key="7">
    <source>
        <dbReference type="ARBA" id="ARBA00022989"/>
    </source>
</evidence>
<dbReference type="GO" id="GO:0005886">
    <property type="term" value="C:plasma membrane"/>
    <property type="evidence" value="ECO:0007669"/>
    <property type="project" value="UniProtKB-SubCell"/>
</dbReference>
<keyword evidence="6 9" id="KW-0812">Transmembrane</keyword>
<gene>
    <name evidence="10" type="ORF">E2F46_15555</name>
</gene>
<keyword evidence="7 9" id="KW-1133">Transmembrane helix</keyword>
<dbReference type="InterPro" id="IPR012902">
    <property type="entry name" value="N_methyl_site"/>
</dbReference>
<dbReference type="PANTHER" id="PTHR38779">
    <property type="entry name" value="TYPE II SECRETION SYSTEM PROTEIN I-RELATED"/>
    <property type="match status" value="1"/>
</dbReference>
<evidence type="ECO:0000256" key="5">
    <source>
        <dbReference type="ARBA" id="ARBA00022519"/>
    </source>
</evidence>
<evidence type="ECO:0000256" key="6">
    <source>
        <dbReference type="ARBA" id="ARBA00022692"/>
    </source>
</evidence>
<dbReference type="InterPro" id="IPR010052">
    <property type="entry name" value="T2SS_protein-GspI"/>
</dbReference>
<dbReference type="PROSITE" id="PS00409">
    <property type="entry name" value="PROKAR_NTER_METHYL"/>
    <property type="match status" value="1"/>
</dbReference>
<feature type="transmembrane region" description="Helical" evidence="9">
    <location>
        <begin position="38"/>
        <end position="59"/>
    </location>
</feature>
<evidence type="ECO:0000256" key="1">
    <source>
        <dbReference type="ARBA" id="ARBA00004377"/>
    </source>
</evidence>
<keyword evidence="4" id="KW-0488">Methylation</keyword>
<evidence type="ECO:0000313" key="10">
    <source>
        <dbReference type="EMBL" id="TDK20626.1"/>
    </source>
</evidence>
<dbReference type="NCBIfam" id="TIGR02532">
    <property type="entry name" value="IV_pilin_GFxxxE"/>
    <property type="match status" value="1"/>
</dbReference>
<evidence type="ECO:0000256" key="8">
    <source>
        <dbReference type="ARBA" id="ARBA00023136"/>
    </source>
</evidence>
<dbReference type="GO" id="GO:0015628">
    <property type="term" value="P:protein secretion by the type II secretion system"/>
    <property type="evidence" value="ECO:0007669"/>
    <property type="project" value="InterPro"/>
</dbReference>
<evidence type="ECO:0000256" key="9">
    <source>
        <dbReference type="SAM" id="Phobius"/>
    </source>
</evidence>
<evidence type="ECO:0000256" key="4">
    <source>
        <dbReference type="ARBA" id="ARBA00022481"/>
    </source>
</evidence>
<evidence type="ECO:0000256" key="3">
    <source>
        <dbReference type="ARBA" id="ARBA00022475"/>
    </source>
</evidence>
<reference evidence="10 11" key="1">
    <citation type="submission" date="2019-03" db="EMBL/GenBank/DDBJ databases">
        <title>Luteimonas zhaokaii sp.nov., isolated from the rectal contents of Plateau pika in Yushu, Qinghai Province, China.</title>
        <authorList>
            <person name="Zhang G."/>
        </authorList>
    </citation>
    <scope>NUCLEOTIDE SEQUENCE [LARGE SCALE GENOMIC DNA]</scope>
    <source>
        <strain evidence="10 11">B9</strain>
    </source>
</reference>
<accession>A0A4R5TIS4</accession>
<sequence>MTLRIAPVPARLRSTLTGRRGGWPRIASTGESQRGYSLLEVIVAFGILAVALTVLLGSLSGGMRQVRWSADAGRAALLAQSLLDQAGVGEALQPGHSNGELEDGRYRWSMEIEPYVDGARPPSPVVEASGPRLLRLQLTMTWGDGTPRERLQVSTLRLVQPGAEGGLF</sequence>
<comment type="caution">
    <text evidence="10">The sequence shown here is derived from an EMBL/GenBank/DDBJ whole genome shotgun (WGS) entry which is preliminary data.</text>
</comment>
<organism evidence="10 11">
    <name type="scientific">Luteimonas aestuarii</name>
    <dbReference type="NCBI Taxonomy" id="453837"/>
    <lineage>
        <taxon>Bacteria</taxon>
        <taxon>Pseudomonadati</taxon>
        <taxon>Pseudomonadota</taxon>
        <taxon>Gammaproteobacteria</taxon>
        <taxon>Lysobacterales</taxon>
        <taxon>Lysobacteraceae</taxon>
        <taxon>Luteimonas</taxon>
    </lineage>
</organism>
<proteinExistence type="inferred from homology"/>
<keyword evidence="3" id="KW-1003">Cell membrane</keyword>
<dbReference type="PANTHER" id="PTHR38779:SF2">
    <property type="entry name" value="TYPE II SECRETION SYSTEM PROTEIN I-RELATED"/>
    <property type="match status" value="1"/>
</dbReference>
<dbReference type="RefSeq" id="WP_133323504.1">
    <property type="nucleotide sequence ID" value="NZ_SMTF01000018.1"/>
</dbReference>
<keyword evidence="11" id="KW-1185">Reference proteome</keyword>
<evidence type="ECO:0000313" key="11">
    <source>
        <dbReference type="Proteomes" id="UP000294796"/>
    </source>
</evidence>
<dbReference type="EMBL" id="SMTF01000018">
    <property type="protein sequence ID" value="TDK20626.1"/>
    <property type="molecule type" value="Genomic_DNA"/>
</dbReference>
<dbReference type="GO" id="GO:0015627">
    <property type="term" value="C:type II protein secretion system complex"/>
    <property type="evidence" value="ECO:0007669"/>
    <property type="project" value="InterPro"/>
</dbReference>
<comment type="similarity">
    <text evidence="2">Belongs to the GSP I family.</text>
</comment>
<name>A0A4R5TIS4_9GAMM</name>
<evidence type="ECO:0000256" key="2">
    <source>
        <dbReference type="ARBA" id="ARBA00008358"/>
    </source>
</evidence>
<dbReference type="Pfam" id="PF07963">
    <property type="entry name" value="N_methyl"/>
    <property type="match status" value="1"/>
</dbReference>
<comment type="subcellular location">
    <subcellularLocation>
        <location evidence="1">Cell inner membrane</location>
        <topology evidence="1">Single-pass membrane protein</topology>
    </subcellularLocation>
</comment>
<protein>
    <submittedName>
        <fullName evidence="10">Type II secretion system protein</fullName>
    </submittedName>
</protein>
<keyword evidence="5" id="KW-0997">Cell inner membrane</keyword>
<dbReference type="AlphaFoldDB" id="A0A4R5TIS4"/>
<dbReference type="OrthoDB" id="7864109at2"/>
<keyword evidence="8 9" id="KW-0472">Membrane</keyword>
<dbReference type="NCBIfam" id="NF047828">
    <property type="entry name" value="T3SSXpsI"/>
    <property type="match status" value="1"/>
</dbReference>
<dbReference type="Proteomes" id="UP000294796">
    <property type="component" value="Unassembled WGS sequence"/>
</dbReference>